<proteinExistence type="predicted"/>
<sequence length="73" mass="8549">MESNRSFSFIAASDDYSVYIVDMRNLKRFIGTIIKHRQVPKAIFHTAKELKIIYDKKKRKEGNLRTYAKPGTL</sequence>
<organism evidence="1 2">
    <name type="scientific">Panagrolaimus sp. PS1159</name>
    <dbReference type="NCBI Taxonomy" id="55785"/>
    <lineage>
        <taxon>Eukaryota</taxon>
        <taxon>Metazoa</taxon>
        <taxon>Ecdysozoa</taxon>
        <taxon>Nematoda</taxon>
        <taxon>Chromadorea</taxon>
        <taxon>Rhabditida</taxon>
        <taxon>Tylenchina</taxon>
        <taxon>Panagrolaimomorpha</taxon>
        <taxon>Panagrolaimoidea</taxon>
        <taxon>Panagrolaimidae</taxon>
        <taxon>Panagrolaimus</taxon>
    </lineage>
</organism>
<evidence type="ECO:0000313" key="1">
    <source>
        <dbReference type="Proteomes" id="UP000887580"/>
    </source>
</evidence>
<accession>A0AC35GLQ0</accession>
<reference evidence="2" key="1">
    <citation type="submission" date="2022-11" db="UniProtKB">
        <authorList>
            <consortium name="WormBaseParasite"/>
        </authorList>
    </citation>
    <scope>IDENTIFICATION</scope>
</reference>
<name>A0AC35GLQ0_9BILA</name>
<evidence type="ECO:0000313" key="2">
    <source>
        <dbReference type="WBParaSite" id="PS1159_v2.g6706.t1"/>
    </source>
</evidence>
<dbReference type="WBParaSite" id="PS1159_v2.g6706.t1">
    <property type="protein sequence ID" value="PS1159_v2.g6706.t1"/>
    <property type="gene ID" value="PS1159_v2.g6706"/>
</dbReference>
<protein>
    <submittedName>
        <fullName evidence="2">Sof1-like protein domain-containing protein</fullName>
    </submittedName>
</protein>
<dbReference type="Proteomes" id="UP000887580">
    <property type="component" value="Unplaced"/>
</dbReference>